<evidence type="ECO:0000313" key="10">
    <source>
        <dbReference type="Proteomes" id="UP001302716"/>
    </source>
</evidence>
<keyword evidence="5" id="KW-0812">Transmembrane</keyword>
<evidence type="ECO:0000256" key="3">
    <source>
        <dbReference type="ARBA" id="ARBA00022481"/>
    </source>
</evidence>
<keyword evidence="7" id="KW-0472">Membrane</keyword>
<keyword evidence="4" id="KW-0997">Cell inner membrane</keyword>
<name>A0AAU0BGB6_9XANT</name>
<evidence type="ECO:0000256" key="7">
    <source>
        <dbReference type="ARBA" id="ARBA00023136"/>
    </source>
</evidence>
<evidence type="ECO:0000259" key="8">
    <source>
        <dbReference type="Pfam" id="PF12019"/>
    </source>
</evidence>
<evidence type="ECO:0000256" key="6">
    <source>
        <dbReference type="ARBA" id="ARBA00022989"/>
    </source>
</evidence>
<evidence type="ECO:0000256" key="4">
    <source>
        <dbReference type="ARBA" id="ARBA00022519"/>
    </source>
</evidence>
<keyword evidence="2" id="KW-1003">Cell membrane</keyword>
<dbReference type="InterPro" id="IPR022346">
    <property type="entry name" value="T2SS_GspH"/>
</dbReference>
<evidence type="ECO:0000313" key="9">
    <source>
        <dbReference type="EMBL" id="WOB52059.1"/>
    </source>
</evidence>
<keyword evidence="6" id="KW-1133">Transmembrane helix</keyword>
<accession>A0AAU0BGB6</accession>
<dbReference type="GO" id="GO:0015627">
    <property type="term" value="C:type II protein secretion system complex"/>
    <property type="evidence" value="ECO:0007669"/>
    <property type="project" value="InterPro"/>
</dbReference>
<dbReference type="Pfam" id="PF12019">
    <property type="entry name" value="GspH"/>
    <property type="match status" value="1"/>
</dbReference>
<gene>
    <name evidence="9" type="ORF">NYR97_21930</name>
</gene>
<dbReference type="AlphaFoldDB" id="A0AAU0BGB6"/>
<dbReference type="GO" id="GO:0005886">
    <property type="term" value="C:plasma membrane"/>
    <property type="evidence" value="ECO:0007669"/>
    <property type="project" value="UniProtKB-SubCell"/>
</dbReference>
<dbReference type="GO" id="GO:0015628">
    <property type="term" value="P:protein secretion by the type II secretion system"/>
    <property type="evidence" value="ECO:0007669"/>
    <property type="project" value="InterPro"/>
</dbReference>
<protein>
    <submittedName>
        <fullName evidence="9">GspH/FimT family protein</fullName>
    </submittedName>
</protein>
<evidence type="ECO:0000256" key="2">
    <source>
        <dbReference type="ARBA" id="ARBA00022475"/>
    </source>
</evidence>
<dbReference type="Proteomes" id="UP001302716">
    <property type="component" value="Chromosome"/>
</dbReference>
<feature type="domain" description="General secretion pathway GspH" evidence="8">
    <location>
        <begin position="1"/>
        <end position="108"/>
    </location>
</feature>
<evidence type="ECO:0000256" key="1">
    <source>
        <dbReference type="ARBA" id="ARBA00004377"/>
    </source>
</evidence>
<dbReference type="EMBL" id="CP103836">
    <property type="protein sequence ID" value="WOB52059.1"/>
    <property type="molecule type" value="Genomic_DNA"/>
</dbReference>
<evidence type="ECO:0000256" key="5">
    <source>
        <dbReference type="ARBA" id="ARBA00022692"/>
    </source>
</evidence>
<keyword evidence="3" id="KW-0488">Methylation</keyword>
<organism evidence="9 10">
    <name type="scientific">Xanthomonas hydrangeae</name>
    <dbReference type="NCBI Taxonomy" id="2775159"/>
    <lineage>
        <taxon>Bacteria</taxon>
        <taxon>Pseudomonadati</taxon>
        <taxon>Pseudomonadota</taxon>
        <taxon>Gammaproteobacteria</taxon>
        <taxon>Lysobacterales</taxon>
        <taxon>Lysobacteraceae</taxon>
        <taxon>Xanthomonas</taxon>
    </lineage>
</organism>
<dbReference type="Gene3D" id="3.55.40.10">
    <property type="entry name" value="minor pseudopilin epsh domain"/>
    <property type="match status" value="1"/>
</dbReference>
<keyword evidence="10" id="KW-1185">Reference proteome</keyword>
<sequence length="123" mass="12973">MARSASVTRGGPVAVCPKSSTLACLGDSNWTGGWLIYSDSDGNRHPDVRSDVISTSSPKISSELQIYTTDGRAQVRYGPLGRSLGSNLTFHICSRGILRGQVIVSTAGRPRSLLPAAQQACPV</sequence>
<comment type="subcellular location">
    <subcellularLocation>
        <location evidence="1">Cell inner membrane</location>
        <topology evidence="1">Single-pass membrane protein</topology>
    </subcellularLocation>
</comment>
<reference evidence="9 10" key="1">
    <citation type="submission" date="2022-08" db="EMBL/GenBank/DDBJ databases">
        <title>Whole genome sequencing-based tracing of a 2022 introduction and outbreak of Xanthomonas hortorum pv. pelargonii.</title>
        <authorList>
            <person name="Iruegas-Bocardo F."/>
            <person name="Weisberg A.K."/>
            <person name="Riutta E.R."/>
            <person name="Kilday K."/>
            <person name="Bonkowski J.C."/>
            <person name="Creswell T."/>
            <person name="Daughtrey M.L."/>
            <person name="Rane K."/>
            <person name="Grunwald N.J."/>
            <person name="Chang J.H."/>
            <person name="Putnam M.L."/>
        </authorList>
    </citation>
    <scope>NUCLEOTIDE SEQUENCE [LARGE SCALE GENOMIC DNA]</scope>
    <source>
        <strain evidence="9 10">22-323</strain>
    </source>
</reference>
<proteinExistence type="predicted"/>